<name>A0ABP9N6Z2_9GAMM</name>
<evidence type="ECO:0000313" key="4">
    <source>
        <dbReference type="Proteomes" id="UP001500171"/>
    </source>
</evidence>
<dbReference type="RefSeq" id="WP_345488957.1">
    <property type="nucleotide sequence ID" value="NZ_BAABHY010000001.1"/>
</dbReference>
<accession>A0ABP9N6Z2</accession>
<feature type="domain" description="Butirosin biosynthesis protein H N-terminal" evidence="1">
    <location>
        <begin position="15"/>
        <end position="146"/>
    </location>
</feature>
<organism evidence="3 4">
    <name type="scientific">Orbus sasakiae</name>
    <dbReference type="NCBI Taxonomy" id="1078475"/>
    <lineage>
        <taxon>Bacteria</taxon>
        <taxon>Pseudomonadati</taxon>
        <taxon>Pseudomonadota</taxon>
        <taxon>Gammaproteobacteria</taxon>
        <taxon>Orbales</taxon>
        <taxon>Orbaceae</taxon>
        <taxon>Orbus</taxon>
    </lineage>
</organism>
<protein>
    <submittedName>
        <fullName evidence="3">BtrH N-terminal domain-containing protein</fullName>
    </submittedName>
</protein>
<evidence type="ECO:0000259" key="2">
    <source>
        <dbReference type="Pfam" id="PF16169"/>
    </source>
</evidence>
<dbReference type="InterPro" id="IPR032369">
    <property type="entry name" value="DUF4872"/>
</dbReference>
<proteinExistence type="predicted"/>
<gene>
    <name evidence="3" type="ORF">GCM10023211_07500</name>
</gene>
<feature type="domain" description="DUF4872" evidence="2">
    <location>
        <begin position="158"/>
        <end position="334"/>
    </location>
</feature>
<dbReference type="EMBL" id="BAABHY010000001">
    <property type="protein sequence ID" value="GAA5106975.1"/>
    <property type="molecule type" value="Genomic_DNA"/>
</dbReference>
<evidence type="ECO:0000313" key="3">
    <source>
        <dbReference type="EMBL" id="GAA5106975.1"/>
    </source>
</evidence>
<reference evidence="4" key="1">
    <citation type="journal article" date="2019" name="Int. J. Syst. Evol. Microbiol.">
        <title>The Global Catalogue of Microorganisms (GCM) 10K type strain sequencing project: providing services to taxonomists for standard genome sequencing and annotation.</title>
        <authorList>
            <consortium name="The Broad Institute Genomics Platform"/>
            <consortium name="The Broad Institute Genome Sequencing Center for Infectious Disease"/>
            <person name="Wu L."/>
            <person name="Ma J."/>
        </authorList>
    </citation>
    <scope>NUCLEOTIDE SEQUENCE [LARGE SCALE GENOMIC DNA]</scope>
    <source>
        <strain evidence="4">JCM 18050</strain>
    </source>
</reference>
<dbReference type="Pfam" id="PF16169">
    <property type="entry name" value="DUF4872"/>
    <property type="match status" value="1"/>
</dbReference>
<comment type="caution">
    <text evidence="3">The sequence shown here is derived from an EMBL/GenBank/DDBJ whole genome shotgun (WGS) entry which is preliminary data.</text>
</comment>
<dbReference type="Proteomes" id="UP001500171">
    <property type="component" value="Unassembled WGS sequence"/>
</dbReference>
<evidence type="ECO:0000259" key="1">
    <source>
        <dbReference type="Pfam" id="PF14399"/>
    </source>
</evidence>
<sequence>MTQLINDFHHQHTAHCESGVMSTLLKHYGFNYSEPMLFGLSSALTFAYLPVIKISGMPLIAYRMPPKTIIKNSCKKLNLSLKLQKFSSSENGMKALDIALTNNQLVGLQTSVFWLPYMPQALRFHFNAHNILVYGKSEQNYLISDPVMESPVQCHETDLKKARFAKGALASKGLMYTLELASHSNNIQLVPLIRQAILKNAKQMQAPLPFIGVKGIHLLAKRIHGLKNTSKSDQYKKLYLGHIVRMQEEIGTGGAGFRYMYASFLEEASQHLPLTNKQALLDSSNQMTEVGDNWRKFASRTVKLCRNLNSTGYDEVSQLLNNVAELEKACWQNLVKSIKKISY</sequence>
<keyword evidence="4" id="KW-1185">Reference proteome</keyword>
<dbReference type="Pfam" id="PF14399">
    <property type="entry name" value="BtrH_N"/>
    <property type="match status" value="1"/>
</dbReference>
<dbReference type="InterPro" id="IPR026935">
    <property type="entry name" value="BtrH_N"/>
</dbReference>